<proteinExistence type="predicted"/>
<feature type="region of interest" description="Disordered" evidence="1">
    <location>
        <begin position="161"/>
        <end position="185"/>
    </location>
</feature>
<dbReference type="EMBL" id="HBFR01031549">
    <property type="protein sequence ID" value="CAD8895672.1"/>
    <property type="molecule type" value="Transcribed_RNA"/>
</dbReference>
<evidence type="ECO:0000313" key="2">
    <source>
        <dbReference type="EMBL" id="CAD8895672.1"/>
    </source>
</evidence>
<evidence type="ECO:0000256" key="1">
    <source>
        <dbReference type="SAM" id="MobiDB-lite"/>
    </source>
</evidence>
<feature type="compositionally biased region" description="Basic residues" evidence="1">
    <location>
        <begin position="214"/>
        <end position="223"/>
    </location>
</feature>
<accession>A0A7S1BTK6</accession>
<protein>
    <submittedName>
        <fullName evidence="2">Uncharacterized protein</fullName>
    </submittedName>
</protein>
<dbReference type="AlphaFoldDB" id="A0A7S1BTK6"/>
<gene>
    <name evidence="2" type="ORF">CHYS00102_LOCUS22886</name>
</gene>
<sequence length="223" mass="24138">MMGTGAAPATPAAAPVDDKKPEEKESPSAPSDDGLYRPSKVQVERVVKVRRTLGLQRLNLLSLLRTRDVSPSTFSGRDVHLPPGIYTDGKYMYAPHYDFRRGMASMRLLPSAPPAPAKGAVARAEKPPPKTLLSWLNEAGPKKAHRALEKVQNGAPDVVQEPLFADPEGSAATSENYQEERERRSALLRAPARFERRVVTVGRKTEANAAAPKAKAKAKAASP</sequence>
<reference evidence="2" key="1">
    <citation type="submission" date="2021-01" db="EMBL/GenBank/DDBJ databases">
        <authorList>
            <person name="Corre E."/>
            <person name="Pelletier E."/>
            <person name="Niang G."/>
            <person name="Scheremetjew M."/>
            <person name="Finn R."/>
            <person name="Kale V."/>
            <person name="Holt S."/>
            <person name="Cochrane G."/>
            <person name="Meng A."/>
            <person name="Brown T."/>
            <person name="Cohen L."/>
        </authorList>
    </citation>
    <scope>NUCLEOTIDE SEQUENCE</scope>
    <source>
        <strain evidence="2">308</strain>
    </source>
</reference>
<feature type="region of interest" description="Disordered" evidence="1">
    <location>
        <begin position="200"/>
        <end position="223"/>
    </location>
</feature>
<organism evidence="2">
    <name type="scientific">Corethron hystrix</name>
    <dbReference type="NCBI Taxonomy" id="216773"/>
    <lineage>
        <taxon>Eukaryota</taxon>
        <taxon>Sar</taxon>
        <taxon>Stramenopiles</taxon>
        <taxon>Ochrophyta</taxon>
        <taxon>Bacillariophyta</taxon>
        <taxon>Coscinodiscophyceae</taxon>
        <taxon>Corethrophycidae</taxon>
        <taxon>Corethrales</taxon>
        <taxon>Corethraceae</taxon>
        <taxon>Corethron</taxon>
    </lineage>
</organism>
<feature type="compositionally biased region" description="Basic and acidic residues" evidence="1">
    <location>
        <begin position="16"/>
        <end position="26"/>
    </location>
</feature>
<feature type="region of interest" description="Disordered" evidence="1">
    <location>
        <begin position="1"/>
        <end position="37"/>
    </location>
</feature>
<name>A0A7S1BTK6_9STRA</name>
<feature type="compositionally biased region" description="Low complexity" evidence="1">
    <location>
        <begin position="1"/>
        <end position="15"/>
    </location>
</feature>